<dbReference type="SUPFAM" id="SSF51735">
    <property type="entry name" value="NAD(P)-binding Rossmann-fold domains"/>
    <property type="match status" value="1"/>
</dbReference>
<dbReference type="InterPro" id="IPR002347">
    <property type="entry name" value="SDR_fam"/>
</dbReference>
<organism evidence="2 3">
    <name type="scientific">Nocardiopsis terrae</name>
    <dbReference type="NCBI Taxonomy" id="372655"/>
    <lineage>
        <taxon>Bacteria</taxon>
        <taxon>Bacillati</taxon>
        <taxon>Actinomycetota</taxon>
        <taxon>Actinomycetes</taxon>
        <taxon>Streptosporangiales</taxon>
        <taxon>Nocardiopsidaceae</taxon>
        <taxon>Nocardiopsis</taxon>
    </lineage>
</organism>
<sequence length="277" mass="29515">MDESSMDALRHERGSLTGMAALVVSGSRGIGLSVAHALSARGADVAITGRNGDSLREACERIREKTGGRVVGLQAHSRKEQDREAAVEETLDRFSRLDMLVYNTGINPAGHAPAMELDPDVVGHMFETNVLGALGYLKLARQRWMGENGGSAVVVSSVAASGAVRLPAYSATKAALNRLTGDLAEQLAPRIRVNAVAPGFIRTEFADSIIRIPVEQVGESYPMRRMGEPRDVAEAVAFLLSPQASWITGVTLPVDGGMSVRPIQHNVAHPGLGEHIH</sequence>
<dbReference type="PRINTS" id="PR00081">
    <property type="entry name" value="GDHRDH"/>
</dbReference>
<comment type="caution">
    <text evidence="2">The sequence shown here is derived from an EMBL/GenBank/DDBJ whole genome shotgun (WGS) entry which is preliminary data.</text>
</comment>
<dbReference type="PANTHER" id="PTHR43943">
    <property type="entry name" value="DEHYDROGENASE/REDUCTASE (SDR FAMILY) MEMBER 4"/>
    <property type="match status" value="1"/>
</dbReference>
<keyword evidence="3" id="KW-1185">Reference proteome</keyword>
<evidence type="ECO:0000313" key="3">
    <source>
        <dbReference type="Proteomes" id="UP000598217"/>
    </source>
</evidence>
<dbReference type="InterPro" id="IPR036291">
    <property type="entry name" value="NAD(P)-bd_dom_sf"/>
</dbReference>
<dbReference type="CDD" id="cd05233">
    <property type="entry name" value="SDR_c"/>
    <property type="match status" value="1"/>
</dbReference>
<proteinExistence type="inferred from homology"/>
<dbReference type="EMBL" id="JADBDY010000001">
    <property type="protein sequence ID" value="MBE1459044.1"/>
    <property type="molecule type" value="Genomic_DNA"/>
</dbReference>
<evidence type="ECO:0000256" key="1">
    <source>
        <dbReference type="ARBA" id="ARBA00006484"/>
    </source>
</evidence>
<name>A0ABR9HJ56_9ACTN</name>
<evidence type="ECO:0000313" key="2">
    <source>
        <dbReference type="EMBL" id="MBE1459044.1"/>
    </source>
</evidence>
<dbReference type="PANTHER" id="PTHR43943:SF2">
    <property type="entry name" value="DEHYDROGENASE_REDUCTASE 4"/>
    <property type="match status" value="1"/>
</dbReference>
<dbReference type="Proteomes" id="UP000598217">
    <property type="component" value="Unassembled WGS sequence"/>
</dbReference>
<dbReference type="RefSeq" id="WP_225942478.1">
    <property type="nucleotide sequence ID" value="NZ_BMXJ01000005.1"/>
</dbReference>
<dbReference type="Gene3D" id="3.40.50.720">
    <property type="entry name" value="NAD(P)-binding Rossmann-like Domain"/>
    <property type="match status" value="1"/>
</dbReference>
<dbReference type="InterPro" id="IPR020904">
    <property type="entry name" value="Sc_DH/Rdtase_CS"/>
</dbReference>
<accession>A0ABR9HJ56</accession>
<gene>
    <name evidence="2" type="ORF">H4W79_003258</name>
</gene>
<comment type="similarity">
    <text evidence="1">Belongs to the short-chain dehydrogenases/reductases (SDR) family.</text>
</comment>
<dbReference type="PROSITE" id="PS00061">
    <property type="entry name" value="ADH_SHORT"/>
    <property type="match status" value="1"/>
</dbReference>
<reference evidence="2 3" key="1">
    <citation type="submission" date="2020-10" db="EMBL/GenBank/DDBJ databases">
        <title>Sequencing the genomes of 1000 actinobacteria strains.</title>
        <authorList>
            <person name="Klenk H.-P."/>
        </authorList>
    </citation>
    <scope>NUCLEOTIDE SEQUENCE [LARGE SCALE GENOMIC DNA]</scope>
    <source>
        <strain evidence="2 3">DSM 45157</strain>
    </source>
</reference>
<protein>
    <submittedName>
        <fullName evidence="2">NAD(P)-dependent dehydrogenase (Short-subunit alcohol dehydrogenase family)</fullName>
    </submittedName>
</protein>
<dbReference type="PRINTS" id="PR00080">
    <property type="entry name" value="SDRFAMILY"/>
</dbReference>
<dbReference type="Pfam" id="PF13561">
    <property type="entry name" value="adh_short_C2"/>
    <property type="match status" value="1"/>
</dbReference>
<dbReference type="NCBIfam" id="NF005559">
    <property type="entry name" value="PRK07231.1"/>
    <property type="match status" value="1"/>
</dbReference>